<feature type="domain" description="PAC" evidence="3">
    <location>
        <begin position="245"/>
        <end position="297"/>
    </location>
</feature>
<organism evidence="6 7">
    <name type="scientific">Methylotenera oryzisoli</name>
    <dbReference type="NCBI Taxonomy" id="2080758"/>
    <lineage>
        <taxon>Bacteria</taxon>
        <taxon>Pseudomonadati</taxon>
        <taxon>Pseudomonadota</taxon>
        <taxon>Betaproteobacteria</taxon>
        <taxon>Nitrosomonadales</taxon>
        <taxon>Methylophilaceae</taxon>
        <taxon>Methylotenera</taxon>
    </lineage>
</organism>
<evidence type="ECO:0000256" key="1">
    <source>
        <dbReference type="SAM" id="MobiDB-lite"/>
    </source>
</evidence>
<dbReference type="Pfam" id="PF00563">
    <property type="entry name" value="EAL"/>
    <property type="match status" value="1"/>
</dbReference>
<dbReference type="SUPFAM" id="SSF55073">
    <property type="entry name" value="Nucleotide cyclase"/>
    <property type="match status" value="1"/>
</dbReference>
<feature type="region of interest" description="Disordered" evidence="1">
    <location>
        <begin position="1"/>
        <end position="21"/>
    </location>
</feature>
<dbReference type="EMBL" id="PQVH01000006">
    <property type="protein sequence ID" value="TFW72256.1"/>
    <property type="molecule type" value="Genomic_DNA"/>
</dbReference>
<dbReference type="InterPro" id="IPR000700">
    <property type="entry name" value="PAS-assoc_C"/>
</dbReference>
<dbReference type="Gene3D" id="3.30.70.270">
    <property type="match status" value="1"/>
</dbReference>
<dbReference type="Gene3D" id="3.30.450.20">
    <property type="entry name" value="PAS domain"/>
    <property type="match status" value="2"/>
</dbReference>
<dbReference type="PROSITE" id="PS50883">
    <property type="entry name" value="EAL"/>
    <property type="match status" value="1"/>
</dbReference>
<dbReference type="InterPro" id="IPR043128">
    <property type="entry name" value="Rev_trsase/Diguanyl_cyclase"/>
</dbReference>
<comment type="caution">
    <text evidence="6">The sequence shown here is derived from an EMBL/GenBank/DDBJ whole genome shotgun (WGS) entry which is preliminary data.</text>
</comment>
<dbReference type="InterPro" id="IPR052155">
    <property type="entry name" value="Biofilm_reg_signaling"/>
</dbReference>
<dbReference type="InterPro" id="IPR013656">
    <property type="entry name" value="PAS_4"/>
</dbReference>
<dbReference type="PANTHER" id="PTHR44757">
    <property type="entry name" value="DIGUANYLATE CYCLASE DGCP"/>
    <property type="match status" value="1"/>
</dbReference>
<feature type="domain" description="GGDEF" evidence="5">
    <location>
        <begin position="329"/>
        <end position="467"/>
    </location>
</feature>
<dbReference type="InterPro" id="IPR035919">
    <property type="entry name" value="EAL_sf"/>
</dbReference>
<dbReference type="OrthoDB" id="9813903at2"/>
<dbReference type="SMART" id="SM00086">
    <property type="entry name" value="PAC"/>
    <property type="match status" value="1"/>
</dbReference>
<dbReference type="InterPro" id="IPR000160">
    <property type="entry name" value="GGDEF_dom"/>
</dbReference>
<evidence type="ECO:0000259" key="2">
    <source>
        <dbReference type="PROSITE" id="PS50112"/>
    </source>
</evidence>
<dbReference type="InterPro" id="IPR013655">
    <property type="entry name" value="PAS_fold_3"/>
</dbReference>
<gene>
    <name evidence="6" type="ORF">C3Y98_03895</name>
</gene>
<dbReference type="CDD" id="cd00130">
    <property type="entry name" value="PAS"/>
    <property type="match status" value="2"/>
</dbReference>
<name>A0A4Y9VTF2_9PROT</name>
<feature type="domain" description="PAS" evidence="2">
    <location>
        <begin position="172"/>
        <end position="235"/>
    </location>
</feature>
<keyword evidence="7" id="KW-1185">Reference proteome</keyword>
<reference evidence="6 7" key="1">
    <citation type="submission" date="2018-02" db="EMBL/GenBank/DDBJ databases">
        <title>A novel lanthanide dependent methylotroph, Methylotenera sp. La3113.</title>
        <authorList>
            <person name="Lv H."/>
            <person name="Tani A."/>
        </authorList>
    </citation>
    <scope>NUCLEOTIDE SEQUENCE [LARGE SCALE GENOMIC DNA]</scope>
    <source>
        <strain evidence="6 7">La3113</strain>
    </source>
</reference>
<dbReference type="SMART" id="SM00091">
    <property type="entry name" value="PAS"/>
    <property type="match status" value="2"/>
</dbReference>
<dbReference type="NCBIfam" id="TIGR00254">
    <property type="entry name" value="GGDEF"/>
    <property type="match status" value="1"/>
</dbReference>
<dbReference type="InterPro" id="IPR000014">
    <property type="entry name" value="PAS"/>
</dbReference>
<dbReference type="PROSITE" id="PS50112">
    <property type="entry name" value="PAS"/>
    <property type="match status" value="1"/>
</dbReference>
<dbReference type="Pfam" id="PF08448">
    <property type="entry name" value="PAS_4"/>
    <property type="match status" value="1"/>
</dbReference>
<dbReference type="InterPro" id="IPR029787">
    <property type="entry name" value="Nucleotide_cyclase"/>
</dbReference>
<dbReference type="Gene3D" id="3.20.20.450">
    <property type="entry name" value="EAL domain"/>
    <property type="match status" value="1"/>
</dbReference>
<dbReference type="CDD" id="cd01948">
    <property type="entry name" value="EAL"/>
    <property type="match status" value="1"/>
</dbReference>
<dbReference type="InterPro" id="IPR035965">
    <property type="entry name" value="PAS-like_dom_sf"/>
</dbReference>
<dbReference type="SUPFAM" id="SSF141868">
    <property type="entry name" value="EAL domain-like"/>
    <property type="match status" value="1"/>
</dbReference>
<dbReference type="Pfam" id="PF08447">
    <property type="entry name" value="PAS_3"/>
    <property type="match status" value="1"/>
</dbReference>
<dbReference type="CDD" id="cd01949">
    <property type="entry name" value="GGDEF"/>
    <property type="match status" value="1"/>
</dbReference>
<dbReference type="SMART" id="SM00052">
    <property type="entry name" value="EAL"/>
    <property type="match status" value="1"/>
</dbReference>
<dbReference type="PANTHER" id="PTHR44757:SF2">
    <property type="entry name" value="BIOFILM ARCHITECTURE MAINTENANCE PROTEIN MBAA"/>
    <property type="match status" value="1"/>
</dbReference>
<dbReference type="FunFam" id="3.20.20.450:FF:000001">
    <property type="entry name" value="Cyclic di-GMP phosphodiesterase yahA"/>
    <property type="match status" value="1"/>
</dbReference>
<evidence type="ECO:0000259" key="4">
    <source>
        <dbReference type="PROSITE" id="PS50883"/>
    </source>
</evidence>
<dbReference type="SMART" id="SM00267">
    <property type="entry name" value="GGDEF"/>
    <property type="match status" value="1"/>
</dbReference>
<dbReference type="AlphaFoldDB" id="A0A4Y9VTF2"/>
<dbReference type="Pfam" id="PF00990">
    <property type="entry name" value="GGDEF"/>
    <property type="match status" value="1"/>
</dbReference>
<evidence type="ECO:0000259" key="5">
    <source>
        <dbReference type="PROSITE" id="PS50887"/>
    </source>
</evidence>
<evidence type="ECO:0000259" key="3">
    <source>
        <dbReference type="PROSITE" id="PS50113"/>
    </source>
</evidence>
<dbReference type="Proteomes" id="UP000297706">
    <property type="component" value="Unassembled WGS sequence"/>
</dbReference>
<dbReference type="InterPro" id="IPR001633">
    <property type="entry name" value="EAL_dom"/>
</dbReference>
<sequence length="740" mass="82769">MKLPHNPTPAASSTSVPAGDAEGMMPAEALSTLSSVFDQEAESLLSSSAVIQKVLDCLPSVVGYWDNTLKNRLANKAYEAWFGVEASQLRGKYIWELLGDELYRLNLPHIEGALRGEPQTFERIIPNADSSCSRHSLTNYIPDVRDGEVKGFFVLLTDISAIKKAEAVLRGSEERFRSVVQDQTEVISRLRADGTYIFVNDVYCRFFGKTEQEMIGSTWKPVVYAEDLQRVVDELAMLSFANPVVMIENRVLSATGAVHWMQFSNRGIFDEHGQLTEIQSVGRDISDRKRAEEEVQKLAYKDPLTGLSNRRLMLDRLGIALATSARSMQYGALLFLDLDKFKVINDTQGHGDGDLLLIEVAKRITACVREIDTVARQGGDEFVVLVERLGESLEEASRTAAKIAETIRLALAEPYKINNVHIHSSSSIGVSLFCGHDKDVDELIKRADMAMYQAKDGGRNRTRFFDPQMQELVEVRATLESDLHNALETDQFELHYQLQVDHENKPIGAEALIRWVHPQRGMISPAHFIPVAEESALILNIGDWVLDEACRQIALWSNNAKMCDLVLAVNISAQQFKQTHFVDQVIAAIHKHGIDPSRLKLELTESVALDDITDVIAKKNLLRQTVGVTLSLDDFGTGFSSLSYLKRLPLDQIKIDQSFVRDITTDKSDAVMVKTIIDMAQNFSLNVIAEGVETEAQLAFLKQHECKAYQGYLFSKPLPIEQFDALMHDYAQHGNITKLV</sequence>
<accession>A0A4Y9VTF2</accession>
<protein>
    <submittedName>
        <fullName evidence="6">Bifunctional diguanylate cyclase/phosphodiesterase</fullName>
    </submittedName>
</protein>
<dbReference type="RefSeq" id="WP_135276799.1">
    <property type="nucleotide sequence ID" value="NZ_PQVH01000006.1"/>
</dbReference>
<evidence type="ECO:0000313" key="7">
    <source>
        <dbReference type="Proteomes" id="UP000297706"/>
    </source>
</evidence>
<evidence type="ECO:0000313" key="6">
    <source>
        <dbReference type="EMBL" id="TFW72256.1"/>
    </source>
</evidence>
<proteinExistence type="predicted"/>
<dbReference type="PROSITE" id="PS50113">
    <property type="entry name" value="PAC"/>
    <property type="match status" value="1"/>
</dbReference>
<dbReference type="PROSITE" id="PS50887">
    <property type="entry name" value="GGDEF"/>
    <property type="match status" value="1"/>
</dbReference>
<dbReference type="InterPro" id="IPR001610">
    <property type="entry name" value="PAC"/>
</dbReference>
<dbReference type="NCBIfam" id="TIGR00229">
    <property type="entry name" value="sensory_box"/>
    <property type="match status" value="2"/>
</dbReference>
<feature type="domain" description="EAL" evidence="4">
    <location>
        <begin position="476"/>
        <end position="731"/>
    </location>
</feature>
<dbReference type="SUPFAM" id="SSF55785">
    <property type="entry name" value="PYP-like sensor domain (PAS domain)"/>
    <property type="match status" value="2"/>
</dbReference>